<dbReference type="GeneID" id="81459039"/>
<gene>
    <name evidence="1" type="ORF">N7517_002126</name>
</gene>
<dbReference type="RefSeq" id="XP_056583991.1">
    <property type="nucleotide sequence ID" value="XM_056719856.1"/>
</dbReference>
<dbReference type="Proteomes" id="UP001147752">
    <property type="component" value="Unassembled WGS sequence"/>
</dbReference>
<accession>A0A9W9STE4</accession>
<keyword evidence="2" id="KW-1185">Reference proteome</keyword>
<sequence length="80" mass="9229">MTCQNLYFAFPPHFRAGQVGKRPALTTQNHTLICKIFILGQTKHTVDIVDLFTQAELPKRRVLDIRPDVSDRCQDSWSSR</sequence>
<comment type="caution">
    <text evidence="1">The sequence shown here is derived from an EMBL/GenBank/DDBJ whole genome shotgun (WGS) entry which is preliminary data.</text>
</comment>
<evidence type="ECO:0000313" key="1">
    <source>
        <dbReference type="EMBL" id="KAJ5384215.1"/>
    </source>
</evidence>
<dbReference type="AlphaFoldDB" id="A0A9W9STE4"/>
<organism evidence="1 2">
    <name type="scientific">Penicillium concentricum</name>
    <dbReference type="NCBI Taxonomy" id="293559"/>
    <lineage>
        <taxon>Eukaryota</taxon>
        <taxon>Fungi</taxon>
        <taxon>Dikarya</taxon>
        <taxon>Ascomycota</taxon>
        <taxon>Pezizomycotina</taxon>
        <taxon>Eurotiomycetes</taxon>
        <taxon>Eurotiomycetidae</taxon>
        <taxon>Eurotiales</taxon>
        <taxon>Aspergillaceae</taxon>
        <taxon>Penicillium</taxon>
    </lineage>
</organism>
<dbReference type="EMBL" id="JAPZBT010000001">
    <property type="protein sequence ID" value="KAJ5384215.1"/>
    <property type="molecule type" value="Genomic_DNA"/>
</dbReference>
<reference evidence="1" key="2">
    <citation type="journal article" date="2023" name="IMA Fungus">
        <title>Comparative genomic study of the Penicillium genus elucidates a diverse pangenome and 15 lateral gene transfer events.</title>
        <authorList>
            <person name="Petersen C."/>
            <person name="Sorensen T."/>
            <person name="Nielsen M.R."/>
            <person name="Sondergaard T.E."/>
            <person name="Sorensen J.L."/>
            <person name="Fitzpatrick D.A."/>
            <person name="Frisvad J.C."/>
            <person name="Nielsen K.L."/>
        </authorList>
    </citation>
    <scope>NUCLEOTIDE SEQUENCE</scope>
    <source>
        <strain evidence="1">IBT 3081</strain>
    </source>
</reference>
<name>A0A9W9STE4_9EURO</name>
<reference evidence="1" key="1">
    <citation type="submission" date="2022-12" db="EMBL/GenBank/DDBJ databases">
        <authorList>
            <person name="Petersen C."/>
        </authorList>
    </citation>
    <scope>NUCLEOTIDE SEQUENCE</scope>
    <source>
        <strain evidence="1">IBT 3081</strain>
    </source>
</reference>
<proteinExistence type="predicted"/>
<protein>
    <submittedName>
        <fullName evidence="1">Uncharacterized protein</fullName>
    </submittedName>
</protein>
<evidence type="ECO:0000313" key="2">
    <source>
        <dbReference type="Proteomes" id="UP001147752"/>
    </source>
</evidence>